<dbReference type="Pfam" id="PF01554">
    <property type="entry name" value="MatE"/>
    <property type="match status" value="2"/>
</dbReference>
<feature type="transmembrane region" description="Helical" evidence="6">
    <location>
        <begin position="447"/>
        <end position="468"/>
    </location>
</feature>
<feature type="transmembrane region" description="Helical" evidence="6">
    <location>
        <begin position="125"/>
        <end position="144"/>
    </location>
</feature>
<dbReference type="NCBIfam" id="TIGR00797">
    <property type="entry name" value="matE"/>
    <property type="match status" value="1"/>
</dbReference>
<evidence type="ECO:0000256" key="4">
    <source>
        <dbReference type="ARBA" id="ARBA00022989"/>
    </source>
</evidence>
<keyword evidence="5 6" id="KW-0472">Membrane</keyword>
<evidence type="ECO:0000256" key="3">
    <source>
        <dbReference type="ARBA" id="ARBA00022692"/>
    </source>
</evidence>
<comment type="subcellular location">
    <subcellularLocation>
        <location evidence="1">Membrane</location>
        <topology evidence="1">Multi-pass membrane protein</topology>
    </subcellularLocation>
</comment>
<feature type="transmembrane region" description="Helical" evidence="6">
    <location>
        <begin position="227"/>
        <end position="247"/>
    </location>
</feature>
<organism evidence="7 8">
    <name type="scientific">Coemansia reversa (strain ATCC 12441 / NRRL 1564)</name>
    <dbReference type="NCBI Taxonomy" id="763665"/>
    <lineage>
        <taxon>Eukaryota</taxon>
        <taxon>Fungi</taxon>
        <taxon>Fungi incertae sedis</taxon>
        <taxon>Zoopagomycota</taxon>
        <taxon>Kickxellomycotina</taxon>
        <taxon>Kickxellomycetes</taxon>
        <taxon>Kickxellales</taxon>
        <taxon>Kickxellaceae</taxon>
        <taxon>Coemansia</taxon>
    </lineage>
</organism>
<feature type="transmembrane region" description="Helical" evidence="6">
    <location>
        <begin position="301"/>
        <end position="326"/>
    </location>
</feature>
<protein>
    <submittedName>
        <fullName evidence="7">MATE efflux family protein</fullName>
    </submittedName>
</protein>
<dbReference type="GO" id="GO:0042910">
    <property type="term" value="F:xenobiotic transmembrane transporter activity"/>
    <property type="evidence" value="ECO:0007669"/>
    <property type="project" value="InterPro"/>
</dbReference>
<gene>
    <name evidence="7" type="ORF">COEREDRAFT_36952</name>
</gene>
<feature type="transmembrane region" description="Helical" evidence="6">
    <location>
        <begin position="195"/>
        <end position="215"/>
    </location>
</feature>
<feature type="transmembrane region" description="Helical" evidence="6">
    <location>
        <begin position="384"/>
        <end position="404"/>
    </location>
</feature>
<keyword evidence="8" id="KW-1185">Reference proteome</keyword>
<reference evidence="7 8" key="1">
    <citation type="journal article" date="2015" name="Genome Biol. Evol.">
        <title>Phylogenomic analyses indicate that early fungi evolved digesting cell walls of algal ancestors of land plants.</title>
        <authorList>
            <person name="Chang Y."/>
            <person name="Wang S."/>
            <person name="Sekimoto S."/>
            <person name="Aerts A.L."/>
            <person name="Choi C."/>
            <person name="Clum A."/>
            <person name="LaButti K.M."/>
            <person name="Lindquist E.A."/>
            <person name="Yee Ngan C."/>
            <person name="Ohm R.A."/>
            <person name="Salamov A.A."/>
            <person name="Grigoriev I.V."/>
            <person name="Spatafora J.W."/>
            <person name="Berbee M.L."/>
        </authorList>
    </citation>
    <scope>NUCLEOTIDE SEQUENCE [LARGE SCALE GENOMIC DNA]</scope>
    <source>
        <strain evidence="7 8">NRRL 1564</strain>
    </source>
</reference>
<dbReference type="CDD" id="cd13132">
    <property type="entry name" value="MATE_eukaryotic"/>
    <property type="match status" value="1"/>
</dbReference>
<dbReference type="PANTHER" id="PTHR11206">
    <property type="entry name" value="MULTIDRUG RESISTANCE PROTEIN"/>
    <property type="match status" value="1"/>
</dbReference>
<evidence type="ECO:0000256" key="5">
    <source>
        <dbReference type="ARBA" id="ARBA00023136"/>
    </source>
</evidence>
<dbReference type="GO" id="GO:1990961">
    <property type="term" value="P:xenobiotic detoxification by transmembrane export across the plasma membrane"/>
    <property type="evidence" value="ECO:0007669"/>
    <property type="project" value="InterPro"/>
</dbReference>
<dbReference type="GO" id="GO:0016020">
    <property type="term" value="C:membrane"/>
    <property type="evidence" value="ECO:0007669"/>
    <property type="project" value="UniProtKB-SubCell"/>
</dbReference>
<evidence type="ECO:0000256" key="6">
    <source>
        <dbReference type="SAM" id="Phobius"/>
    </source>
</evidence>
<feature type="transmembrane region" description="Helical" evidence="6">
    <location>
        <begin position="81"/>
        <end position="104"/>
    </location>
</feature>
<feature type="transmembrane region" description="Helical" evidence="6">
    <location>
        <begin position="268"/>
        <end position="289"/>
    </location>
</feature>
<dbReference type="AlphaFoldDB" id="A0A2G5BL89"/>
<dbReference type="GO" id="GO:0015297">
    <property type="term" value="F:antiporter activity"/>
    <property type="evidence" value="ECO:0007669"/>
    <property type="project" value="InterPro"/>
</dbReference>
<feature type="transmembrane region" description="Helical" evidence="6">
    <location>
        <begin position="51"/>
        <end position="75"/>
    </location>
</feature>
<proteinExistence type="inferred from homology"/>
<dbReference type="InterPro" id="IPR045069">
    <property type="entry name" value="MATE_euk"/>
</dbReference>
<evidence type="ECO:0000256" key="2">
    <source>
        <dbReference type="ARBA" id="ARBA00010199"/>
    </source>
</evidence>
<evidence type="ECO:0000313" key="8">
    <source>
        <dbReference type="Proteomes" id="UP000242474"/>
    </source>
</evidence>
<keyword evidence="3 6" id="KW-0812">Transmembrane</keyword>
<comment type="similarity">
    <text evidence="2">Belongs to the multi antimicrobial extrusion (MATE) (TC 2.A.66.1) family.</text>
</comment>
<dbReference type="EMBL" id="KZ303486">
    <property type="protein sequence ID" value="PIA19785.1"/>
    <property type="molecule type" value="Genomic_DNA"/>
</dbReference>
<evidence type="ECO:0000313" key="7">
    <source>
        <dbReference type="EMBL" id="PIA19785.1"/>
    </source>
</evidence>
<feature type="transmembrane region" description="Helical" evidence="6">
    <location>
        <begin position="347"/>
        <end position="372"/>
    </location>
</feature>
<dbReference type="Proteomes" id="UP000242474">
    <property type="component" value="Unassembled WGS sequence"/>
</dbReference>
<dbReference type="OrthoDB" id="2126698at2759"/>
<keyword evidence="4 6" id="KW-1133">Transmembrane helix</keyword>
<sequence>MESGAHGTDETVSLLHVSPSQADIEISKRDTREPYFVVALGELKWMASSSFLTSLTLLLESAVLFINVVSVGHLGAAELGAMTFSTTCFATIALAPAFGIMGAMQTFCSNAYTASSDKTMVGFHLQRGIIAAFYYLVFAVPILLKGEQLLLAIGLKPEIAHLSGQYLQIQTLGVAPLILFEACKCFLQSQEIMSGGFIVISIVVPIHAISSYLLVHSSYGIGFKGAAISTVIAYWLMFFGILIYIRYSRAVETWGGWNYKAFYNMSEFYRLAVPAAIAVSAELFSFELINIGSSYFNTNQLAATAIVVNSSIVAYQISNGLGYSTAPRIGNLIGAGKPRQACIARDMGILAAGLAGTFCLLFLTFCGGWWISVYTNDVEVIKELQIIMPIFCAFVIFDALNILLTSIVRGLGRQKLSAWCYLFNYYFVAVPLGLYLGFVRNMESAGLWWSICVAIILSTSMQFVYAYLWMDWKDEVRLCLLRLKRSTEETNEAQNSDEQ</sequence>
<dbReference type="InterPro" id="IPR002528">
    <property type="entry name" value="MATE_fam"/>
</dbReference>
<accession>A0A2G5BL89</accession>
<feature type="transmembrane region" description="Helical" evidence="6">
    <location>
        <begin position="416"/>
        <end position="435"/>
    </location>
</feature>
<name>A0A2G5BL89_COERN</name>
<evidence type="ECO:0000256" key="1">
    <source>
        <dbReference type="ARBA" id="ARBA00004141"/>
    </source>
</evidence>